<evidence type="ECO:0000313" key="2">
    <source>
        <dbReference type="Proteomes" id="UP001215598"/>
    </source>
</evidence>
<dbReference type="AlphaFoldDB" id="A0AAD7NSW5"/>
<accession>A0AAD7NSW5</accession>
<keyword evidence="2" id="KW-1185">Reference proteome</keyword>
<evidence type="ECO:0000313" key="1">
    <source>
        <dbReference type="EMBL" id="KAJ7773795.1"/>
    </source>
</evidence>
<gene>
    <name evidence="1" type="ORF">B0H16DRAFT_1450614</name>
</gene>
<comment type="caution">
    <text evidence="1">The sequence shown here is derived from an EMBL/GenBank/DDBJ whole genome shotgun (WGS) entry which is preliminary data.</text>
</comment>
<proteinExistence type="predicted"/>
<reference evidence="1" key="1">
    <citation type="submission" date="2023-03" db="EMBL/GenBank/DDBJ databases">
        <title>Massive genome expansion in bonnet fungi (Mycena s.s.) driven by repeated elements and novel gene families across ecological guilds.</title>
        <authorList>
            <consortium name="Lawrence Berkeley National Laboratory"/>
            <person name="Harder C.B."/>
            <person name="Miyauchi S."/>
            <person name="Viragh M."/>
            <person name="Kuo A."/>
            <person name="Thoen E."/>
            <person name="Andreopoulos B."/>
            <person name="Lu D."/>
            <person name="Skrede I."/>
            <person name="Drula E."/>
            <person name="Henrissat B."/>
            <person name="Morin E."/>
            <person name="Kohler A."/>
            <person name="Barry K."/>
            <person name="LaButti K."/>
            <person name="Morin E."/>
            <person name="Salamov A."/>
            <person name="Lipzen A."/>
            <person name="Mereny Z."/>
            <person name="Hegedus B."/>
            <person name="Baldrian P."/>
            <person name="Stursova M."/>
            <person name="Weitz H."/>
            <person name="Taylor A."/>
            <person name="Grigoriev I.V."/>
            <person name="Nagy L.G."/>
            <person name="Martin F."/>
            <person name="Kauserud H."/>
        </authorList>
    </citation>
    <scope>NUCLEOTIDE SEQUENCE</scope>
    <source>
        <strain evidence="1">CBHHK182m</strain>
    </source>
</reference>
<dbReference type="Proteomes" id="UP001215598">
    <property type="component" value="Unassembled WGS sequence"/>
</dbReference>
<name>A0AAD7NSW5_9AGAR</name>
<dbReference type="EMBL" id="JARKIB010000012">
    <property type="protein sequence ID" value="KAJ7773795.1"/>
    <property type="molecule type" value="Genomic_DNA"/>
</dbReference>
<protein>
    <submittedName>
        <fullName evidence="1">Uncharacterized protein</fullName>
    </submittedName>
</protein>
<organism evidence="1 2">
    <name type="scientific">Mycena metata</name>
    <dbReference type="NCBI Taxonomy" id="1033252"/>
    <lineage>
        <taxon>Eukaryota</taxon>
        <taxon>Fungi</taxon>
        <taxon>Dikarya</taxon>
        <taxon>Basidiomycota</taxon>
        <taxon>Agaricomycotina</taxon>
        <taxon>Agaricomycetes</taxon>
        <taxon>Agaricomycetidae</taxon>
        <taxon>Agaricales</taxon>
        <taxon>Marasmiineae</taxon>
        <taxon>Mycenaceae</taxon>
        <taxon>Mycena</taxon>
    </lineage>
</organism>
<sequence length="188" mass="21224">MNTWLGLSPVAVTGTAVVLRPVDSNFIALTVRDGQRDGRRGRGNGPTRLNIVWVFCLNEISLLACLSFLKRNEGPNSVGKTRNELKVHKSGPIDHLEQDLKPKYFDTPVYRWIAVTARLSTGRFWTRKICDGTGTAPVERVPSNRHNGNGRQPYTWSKHYSTLRLDSTESDIWCWLLPSMNEIMVQAS</sequence>